<protein>
    <submittedName>
        <fullName evidence="5">Importin alpha-7 subunit, putative</fullName>
    </submittedName>
</protein>
<dbReference type="EMBL" id="FN649760">
    <property type="protein sequence ID" value="CBJ33565.1"/>
    <property type="molecule type" value="Genomic_DNA"/>
</dbReference>
<proteinExistence type="inferred from homology"/>
<dbReference type="GO" id="GO:0015031">
    <property type="term" value="P:protein transport"/>
    <property type="evidence" value="ECO:0007669"/>
    <property type="project" value="UniProtKB-KW"/>
</dbReference>
<dbReference type="Pfam" id="PF16186">
    <property type="entry name" value="Arm_3"/>
    <property type="match status" value="1"/>
</dbReference>
<evidence type="ECO:0000313" key="5">
    <source>
        <dbReference type="EMBL" id="CBJ33565.1"/>
    </source>
</evidence>
<dbReference type="Proteomes" id="UP000002630">
    <property type="component" value="Unassembled WGS sequence"/>
</dbReference>
<dbReference type="SUPFAM" id="SSF48371">
    <property type="entry name" value="ARM repeat"/>
    <property type="match status" value="1"/>
</dbReference>
<dbReference type="InParanoid" id="D7G3N3"/>
<evidence type="ECO:0000256" key="3">
    <source>
        <dbReference type="ARBA" id="ARBA00022927"/>
    </source>
</evidence>
<evidence type="ECO:0000256" key="2">
    <source>
        <dbReference type="ARBA" id="ARBA00022448"/>
    </source>
</evidence>
<dbReference type="Gene3D" id="1.25.10.10">
    <property type="entry name" value="Leucine-rich Repeat Variant"/>
    <property type="match status" value="1"/>
</dbReference>
<gene>
    <name evidence="5" type="ORF">Esi_0514_0008</name>
</gene>
<keyword evidence="3" id="KW-0653">Protein transport</keyword>
<comment type="similarity">
    <text evidence="1">Belongs to the importin alpha family.</text>
</comment>
<keyword evidence="2" id="KW-0813">Transport</keyword>
<accession>D7G3N3</accession>
<evidence type="ECO:0000256" key="1">
    <source>
        <dbReference type="ARBA" id="ARBA00010394"/>
    </source>
</evidence>
<sequence length="284" mass="29836">MVELEEGNALCKREAAWVFLNMCECSGDPGETIIPEIVGHGVIAAVCENLSSDSDAETLLVMLSLLYTILDEGGLGSTLTLSEYTTLVEEAQGFDKIMGLANDHDDMEIYDKAMDIIQAFHDSQEDEDDDDDELVFGVAHAAAASDAASDASDAATRACAVSSNHDDSSDMMSDDSLSDDSFHRELAGAASGPITPPPAAQRRPSEASPIAPPTAEQQEEEQQPGCNFKSEKNSPRQPLGTVQQQHLLATGSSSALSPRVSGGVAARGGKRADAVGGCEVGDME</sequence>
<organism evidence="5 6">
    <name type="scientific">Ectocarpus siliculosus</name>
    <name type="common">Brown alga</name>
    <name type="synonym">Conferva siliculosa</name>
    <dbReference type="NCBI Taxonomy" id="2880"/>
    <lineage>
        <taxon>Eukaryota</taxon>
        <taxon>Sar</taxon>
        <taxon>Stramenopiles</taxon>
        <taxon>Ochrophyta</taxon>
        <taxon>PX clade</taxon>
        <taxon>Phaeophyceae</taxon>
        <taxon>Ectocarpales</taxon>
        <taxon>Ectocarpaceae</taxon>
        <taxon>Ectocarpus</taxon>
    </lineage>
</organism>
<dbReference type="InterPro" id="IPR011989">
    <property type="entry name" value="ARM-like"/>
</dbReference>
<feature type="compositionally biased region" description="Polar residues" evidence="4">
    <location>
        <begin position="240"/>
        <end position="256"/>
    </location>
</feature>
<evidence type="ECO:0000256" key="4">
    <source>
        <dbReference type="SAM" id="MobiDB-lite"/>
    </source>
</evidence>
<dbReference type="AlphaFoldDB" id="D7G3N3"/>
<keyword evidence="6" id="KW-1185">Reference proteome</keyword>
<reference evidence="5 6" key="1">
    <citation type="journal article" date="2010" name="Nature">
        <title>The Ectocarpus genome and the independent evolution of multicellularity in brown algae.</title>
        <authorList>
            <person name="Cock J.M."/>
            <person name="Sterck L."/>
            <person name="Rouze P."/>
            <person name="Scornet D."/>
            <person name="Allen A.E."/>
            <person name="Amoutzias G."/>
            <person name="Anthouard V."/>
            <person name="Artiguenave F."/>
            <person name="Aury J.M."/>
            <person name="Badger J.H."/>
            <person name="Beszteri B."/>
            <person name="Billiau K."/>
            <person name="Bonnet E."/>
            <person name="Bothwell J.H."/>
            <person name="Bowler C."/>
            <person name="Boyen C."/>
            <person name="Brownlee C."/>
            <person name="Carrano C.J."/>
            <person name="Charrier B."/>
            <person name="Cho G.Y."/>
            <person name="Coelho S.M."/>
            <person name="Collen J."/>
            <person name="Corre E."/>
            <person name="Da Silva C."/>
            <person name="Delage L."/>
            <person name="Delaroque N."/>
            <person name="Dittami S.M."/>
            <person name="Doulbeau S."/>
            <person name="Elias M."/>
            <person name="Farnham G."/>
            <person name="Gachon C.M."/>
            <person name="Gschloessl B."/>
            <person name="Heesch S."/>
            <person name="Jabbari K."/>
            <person name="Jubin C."/>
            <person name="Kawai H."/>
            <person name="Kimura K."/>
            <person name="Kloareg B."/>
            <person name="Kupper F.C."/>
            <person name="Lang D."/>
            <person name="Le Bail A."/>
            <person name="Leblanc C."/>
            <person name="Lerouge P."/>
            <person name="Lohr M."/>
            <person name="Lopez P.J."/>
            <person name="Martens C."/>
            <person name="Maumus F."/>
            <person name="Michel G."/>
            <person name="Miranda-Saavedra D."/>
            <person name="Morales J."/>
            <person name="Moreau H."/>
            <person name="Motomura T."/>
            <person name="Nagasato C."/>
            <person name="Napoli C.A."/>
            <person name="Nelson D.R."/>
            <person name="Nyvall-Collen P."/>
            <person name="Peters A.F."/>
            <person name="Pommier C."/>
            <person name="Potin P."/>
            <person name="Poulain J."/>
            <person name="Quesneville H."/>
            <person name="Read B."/>
            <person name="Rensing S.A."/>
            <person name="Ritter A."/>
            <person name="Rousvoal S."/>
            <person name="Samanta M."/>
            <person name="Samson G."/>
            <person name="Schroeder D.C."/>
            <person name="Segurens B."/>
            <person name="Strittmatter M."/>
            <person name="Tonon T."/>
            <person name="Tregear J.W."/>
            <person name="Valentin K."/>
            <person name="von Dassow P."/>
            <person name="Yamagishi T."/>
            <person name="Van de Peer Y."/>
            <person name="Wincker P."/>
        </authorList>
    </citation>
    <scope>NUCLEOTIDE SEQUENCE [LARGE SCALE GENOMIC DNA]</scope>
    <source>
        <strain evidence="6">Ec32 / CCAP1310/4</strain>
    </source>
</reference>
<dbReference type="PANTHER" id="PTHR23316">
    <property type="entry name" value="IMPORTIN ALPHA"/>
    <property type="match status" value="1"/>
</dbReference>
<evidence type="ECO:0000313" key="6">
    <source>
        <dbReference type="Proteomes" id="UP000002630"/>
    </source>
</evidence>
<name>D7G3N3_ECTSI</name>
<dbReference type="InterPro" id="IPR032413">
    <property type="entry name" value="Arm_3"/>
</dbReference>
<dbReference type="OrthoDB" id="10407960at2759"/>
<dbReference type="InterPro" id="IPR016024">
    <property type="entry name" value="ARM-type_fold"/>
</dbReference>
<feature type="region of interest" description="Disordered" evidence="4">
    <location>
        <begin position="187"/>
        <end position="284"/>
    </location>
</feature>